<dbReference type="InterPro" id="IPR006101">
    <property type="entry name" value="Glyco_hydro_2"/>
</dbReference>
<comment type="similarity">
    <text evidence="1">Belongs to the glycosyl hydrolase 2 family.</text>
</comment>
<dbReference type="Gene3D" id="2.60.40.10">
    <property type="entry name" value="Immunoglobulins"/>
    <property type="match status" value="1"/>
</dbReference>
<dbReference type="PRINTS" id="PR00132">
    <property type="entry name" value="GLHYDRLASE2"/>
</dbReference>
<feature type="chain" id="PRO_5039704116" evidence="4">
    <location>
        <begin position="23"/>
        <end position="591"/>
    </location>
</feature>
<dbReference type="InterPro" id="IPR006103">
    <property type="entry name" value="Glyco_hydro_2_cat"/>
</dbReference>
<dbReference type="Gene3D" id="2.60.120.260">
    <property type="entry name" value="Galactose-binding domain-like"/>
    <property type="match status" value="1"/>
</dbReference>
<dbReference type="InterPro" id="IPR008979">
    <property type="entry name" value="Galactose-bd-like_sf"/>
</dbReference>
<feature type="domain" description="Glycoside hydrolase family 2 catalytic" evidence="5">
    <location>
        <begin position="291"/>
        <end position="583"/>
    </location>
</feature>
<evidence type="ECO:0000259" key="5">
    <source>
        <dbReference type="Pfam" id="PF02836"/>
    </source>
</evidence>
<protein>
    <submittedName>
        <fullName evidence="7">Beta-glucuronidase</fullName>
        <ecNumber evidence="7">3.2.1.31</ecNumber>
    </submittedName>
</protein>
<dbReference type="InterPro" id="IPR036156">
    <property type="entry name" value="Beta-gal/glucu_dom_sf"/>
</dbReference>
<dbReference type="SUPFAM" id="SSF49303">
    <property type="entry name" value="beta-Galactosidase/glucuronidase domain"/>
    <property type="match status" value="1"/>
</dbReference>
<evidence type="ECO:0000313" key="7">
    <source>
        <dbReference type="EMBL" id="UGS37382.1"/>
    </source>
</evidence>
<keyword evidence="4" id="KW-0732">Signal</keyword>
<organism evidence="7 8">
    <name type="scientific">Capillimicrobium parvum</name>
    <dbReference type="NCBI Taxonomy" id="2884022"/>
    <lineage>
        <taxon>Bacteria</taxon>
        <taxon>Bacillati</taxon>
        <taxon>Actinomycetota</taxon>
        <taxon>Thermoleophilia</taxon>
        <taxon>Solirubrobacterales</taxon>
        <taxon>Capillimicrobiaceae</taxon>
        <taxon>Capillimicrobium</taxon>
    </lineage>
</organism>
<dbReference type="Pfam" id="PF22666">
    <property type="entry name" value="Glyco_hydro_2_N2"/>
    <property type="match status" value="1"/>
</dbReference>
<dbReference type="InterPro" id="IPR051913">
    <property type="entry name" value="GH2_Domain-Containing"/>
</dbReference>
<reference evidence="7" key="1">
    <citation type="journal article" date="2022" name="Int. J. Syst. Evol. Microbiol.">
        <title>Pseudomonas aegrilactucae sp. nov. and Pseudomonas morbosilactucae sp. nov., pathogens causing bacterial rot of lettuce in Japan.</title>
        <authorList>
            <person name="Sawada H."/>
            <person name="Fujikawa T."/>
            <person name="Satou M."/>
        </authorList>
    </citation>
    <scope>NUCLEOTIDE SEQUENCE</scope>
    <source>
        <strain evidence="7">0166_1</strain>
    </source>
</reference>
<evidence type="ECO:0000256" key="4">
    <source>
        <dbReference type="SAM" id="SignalP"/>
    </source>
</evidence>
<proteinExistence type="inferred from homology"/>
<dbReference type="EMBL" id="CP087164">
    <property type="protein sequence ID" value="UGS37382.1"/>
    <property type="molecule type" value="Genomic_DNA"/>
</dbReference>
<dbReference type="EC" id="3.2.1.31" evidence="7"/>
<dbReference type="KEGG" id="sbae:DSM104329_03797"/>
<evidence type="ECO:0000256" key="3">
    <source>
        <dbReference type="ARBA" id="ARBA00023295"/>
    </source>
</evidence>
<keyword evidence="2 7" id="KW-0378">Hydrolase</keyword>
<evidence type="ECO:0000256" key="1">
    <source>
        <dbReference type="ARBA" id="ARBA00007401"/>
    </source>
</evidence>
<feature type="domain" description="Beta-mannosidase-like galactose-binding" evidence="6">
    <location>
        <begin position="84"/>
        <end position="153"/>
    </location>
</feature>
<dbReference type="GO" id="GO:0005975">
    <property type="term" value="P:carbohydrate metabolic process"/>
    <property type="evidence" value="ECO:0007669"/>
    <property type="project" value="InterPro"/>
</dbReference>
<dbReference type="PANTHER" id="PTHR42732:SF1">
    <property type="entry name" value="BETA-MANNOSIDASE"/>
    <property type="match status" value="1"/>
</dbReference>
<evidence type="ECO:0000259" key="6">
    <source>
        <dbReference type="Pfam" id="PF22666"/>
    </source>
</evidence>
<feature type="signal peptide" evidence="4">
    <location>
        <begin position="1"/>
        <end position="22"/>
    </location>
</feature>
<keyword evidence="8" id="KW-1185">Reference proteome</keyword>
<accession>A0A9E6XZG5</accession>
<dbReference type="GO" id="GO:0004566">
    <property type="term" value="F:beta-glucuronidase activity"/>
    <property type="evidence" value="ECO:0007669"/>
    <property type="project" value="UniProtKB-EC"/>
</dbReference>
<dbReference type="Pfam" id="PF02836">
    <property type="entry name" value="Glyco_hydro_2_C"/>
    <property type="match status" value="1"/>
</dbReference>
<dbReference type="Gene3D" id="3.20.20.80">
    <property type="entry name" value="Glycosidases"/>
    <property type="match status" value="1"/>
</dbReference>
<dbReference type="InterPro" id="IPR017853">
    <property type="entry name" value="GH"/>
</dbReference>
<keyword evidence="3 7" id="KW-0326">Glycosidase</keyword>
<evidence type="ECO:0000256" key="2">
    <source>
        <dbReference type="ARBA" id="ARBA00022801"/>
    </source>
</evidence>
<sequence>MKRIAVAVAVALVAVLAPGVSAGVPAGAVPAERALYADGPGGRYLLNSGWSYRDGAGPYRPVRIPNAIRPRDLSDRGFRSGVRWYRDAFTLPPAAGATGWVLRFESVNRRADVWLNGRRLGRHDGAFLAFELPATGIRPGRNELVVRVDGRMSRTALPPAGRPTGWWNSGGILREVYLRRLTTFDARDLRVVATPGSPAPVRVEARAVNTTGAAAPLSYTLDVTGPGGFATTVSGDLGTVAPGASAPIAAALSIPGARVWEPGAPALYEARLTLTGGQETVAHFGVRRWSVEAGRALLNGRPLDLRGASLHEQTAAHGAALTPADRRRLVKELTSLGATFTRAHYPLHPALLEAFDRLGIVVWDQVPVWRLSGRELAGPLRARALGDLDALVRRDRNHASVMAWSVENETLRGGSAEARYLAAAAALVRRLDATRLVAADVPLRPLDAVPGALRGLDAIGINDYVGWYGGSLPGDLLADLRRLRARFPAQALFVTEFGAEANRRGPAARKGTYAFQTRFLRRSLDAFARSGVLGGSLVWALRDFAVRPGWDGGNPRPHPPFNEKGLFRLDGTPKPAVAYVRAAFAATRPAR</sequence>
<dbReference type="InterPro" id="IPR054593">
    <property type="entry name" value="Beta-mannosidase-like_N2"/>
</dbReference>
<dbReference type="SUPFAM" id="SSF49785">
    <property type="entry name" value="Galactose-binding domain-like"/>
    <property type="match status" value="1"/>
</dbReference>
<dbReference type="AlphaFoldDB" id="A0A9E6XZG5"/>
<dbReference type="SUPFAM" id="SSF51445">
    <property type="entry name" value="(Trans)glycosidases"/>
    <property type="match status" value="1"/>
</dbReference>
<gene>
    <name evidence="7" type="ORF">DSM104329_03797</name>
</gene>
<name>A0A9E6XZG5_9ACTN</name>
<dbReference type="RefSeq" id="WP_259311438.1">
    <property type="nucleotide sequence ID" value="NZ_CP087164.1"/>
</dbReference>
<dbReference type="Proteomes" id="UP001162834">
    <property type="component" value="Chromosome"/>
</dbReference>
<evidence type="ECO:0000313" key="8">
    <source>
        <dbReference type="Proteomes" id="UP001162834"/>
    </source>
</evidence>
<dbReference type="InterPro" id="IPR013783">
    <property type="entry name" value="Ig-like_fold"/>
</dbReference>
<dbReference type="PANTHER" id="PTHR42732">
    <property type="entry name" value="BETA-GALACTOSIDASE"/>
    <property type="match status" value="1"/>
</dbReference>